<feature type="region of interest" description="Disordered" evidence="1">
    <location>
        <begin position="1"/>
        <end position="239"/>
    </location>
</feature>
<reference evidence="2 3" key="1">
    <citation type="journal article" date="2018" name="Mycol. Prog.">
        <title>Coniella lustricola, a new species from submerged detritus.</title>
        <authorList>
            <person name="Raudabaugh D.B."/>
            <person name="Iturriaga T."/>
            <person name="Carver A."/>
            <person name="Mondo S."/>
            <person name="Pangilinan J."/>
            <person name="Lipzen A."/>
            <person name="He G."/>
            <person name="Amirebrahimi M."/>
            <person name="Grigoriev I.V."/>
            <person name="Miller A.N."/>
        </authorList>
    </citation>
    <scope>NUCLEOTIDE SEQUENCE [LARGE SCALE GENOMIC DNA]</scope>
    <source>
        <strain evidence="2 3">B22-T-1</strain>
    </source>
</reference>
<keyword evidence="3" id="KW-1185">Reference proteome</keyword>
<gene>
    <name evidence="2" type="ORF">BD289DRAFT_444344</name>
</gene>
<dbReference type="Proteomes" id="UP000241462">
    <property type="component" value="Unassembled WGS sequence"/>
</dbReference>
<evidence type="ECO:0000256" key="1">
    <source>
        <dbReference type="SAM" id="MobiDB-lite"/>
    </source>
</evidence>
<feature type="compositionally biased region" description="Basic and acidic residues" evidence="1">
    <location>
        <begin position="285"/>
        <end position="308"/>
    </location>
</feature>
<dbReference type="AlphaFoldDB" id="A0A2T2ZW00"/>
<dbReference type="STRING" id="2025994.A0A2T2ZW00"/>
<dbReference type="InParanoid" id="A0A2T2ZW00"/>
<sequence>MWAYDTPSSRRPRDSMPPSSSRRYYNSLYDTQPAPYDPVTTSSAAAAAPSGEAGLYDRSSSSRRRSVPVYIDQQQQQNDPSRHHSSSSSSARHRHANVVASDDGWDRAGYAATMRGASAHAPYTRAGSSRHDVEARTNERDRYFRDKRGNYDTGEADNLMRRAKSHSPDRRRAPARDASPGAVPRTRWQDDEDYLAGRGRGGAAAAAATAAAQRNYGQDPVADYTARSRGAGGVAGGYEYGGSLAGVAAGYGAAAAAAAPEGIDERSGKHARGREKPYYGGYDVYPEREAPRRERERRGRRADEEAGHVPRSSARHAGRSRAAAPPPPPPAAAADDYGDDYDAYGRPQPRYRQSVPPQFRSRYDDDMGAQQDPYDAPPRRRATSVSHGGGHGGRKAEREAPVPRSGRYRGEEDDYAPPSRTRGGGGGGYTSDGYGGAGTSSARKRERGKSVGKQAGKLFMTHAFPVIKQEAVPLLTKAAQAYFEQRK</sequence>
<evidence type="ECO:0000313" key="2">
    <source>
        <dbReference type="EMBL" id="PSR78136.1"/>
    </source>
</evidence>
<accession>A0A2T2ZW00</accession>
<feature type="compositionally biased region" description="Basic and acidic residues" evidence="1">
    <location>
        <begin position="129"/>
        <end position="150"/>
    </location>
</feature>
<dbReference type="EMBL" id="KZ678619">
    <property type="protein sequence ID" value="PSR78136.1"/>
    <property type="molecule type" value="Genomic_DNA"/>
</dbReference>
<evidence type="ECO:0000313" key="3">
    <source>
        <dbReference type="Proteomes" id="UP000241462"/>
    </source>
</evidence>
<organism evidence="2 3">
    <name type="scientific">Coniella lustricola</name>
    <dbReference type="NCBI Taxonomy" id="2025994"/>
    <lineage>
        <taxon>Eukaryota</taxon>
        <taxon>Fungi</taxon>
        <taxon>Dikarya</taxon>
        <taxon>Ascomycota</taxon>
        <taxon>Pezizomycotina</taxon>
        <taxon>Sordariomycetes</taxon>
        <taxon>Sordariomycetidae</taxon>
        <taxon>Diaporthales</taxon>
        <taxon>Schizoparmaceae</taxon>
        <taxon>Coniella</taxon>
    </lineage>
</organism>
<feature type="compositionally biased region" description="Basic and acidic residues" evidence="1">
    <location>
        <begin position="166"/>
        <end position="175"/>
    </location>
</feature>
<proteinExistence type="predicted"/>
<name>A0A2T2ZW00_9PEZI</name>
<feature type="compositionally biased region" description="Gly residues" evidence="1">
    <location>
        <begin position="230"/>
        <end position="239"/>
    </location>
</feature>
<feature type="compositionally biased region" description="Low complexity" evidence="1">
    <location>
        <begin position="203"/>
        <end position="212"/>
    </location>
</feature>
<feature type="compositionally biased region" description="Gly residues" evidence="1">
    <location>
        <begin position="422"/>
        <end position="438"/>
    </location>
</feature>
<dbReference type="OrthoDB" id="5221833at2759"/>
<protein>
    <submittedName>
        <fullName evidence="2">Uncharacterized protein</fullName>
    </submittedName>
</protein>
<feature type="region of interest" description="Disordered" evidence="1">
    <location>
        <begin position="253"/>
        <end position="454"/>
    </location>
</feature>